<evidence type="ECO:0000313" key="3">
    <source>
        <dbReference type="Proteomes" id="UP000235616"/>
    </source>
</evidence>
<accession>A0A2N7VQQ6</accession>
<gene>
    <name evidence="2" type="ORF">C0Z18_14260</name>
</gene>
<name>A0A2N7VQQ6_9BURK</name>
<comment type="caution">
    <text evidence="2">The sequence shown here is derived from an EMBL/GenBank/DDBJ whole genome shotgun (WGS) entry which is preliminary data.</text>
</comment>
<dbReference type="AlphaFoldDB" id="A0A2N7VQQ6"/>
<protein>
    <submittedName>
        <fullName evidence="2">Uncharacterized protein</fullName>
    </submittedName>
</protein>
<feature type="signal peptide" evidence="1">
    <location>
        <begin position="1"/>
        <end position="20"/>
    </location>
</feature>
<evidence type="ECO:0000313" key="2">
    <source>
        <dbReference type="EMBL" id="PMS19472.1"/>
    </source>
</evidence>
<organism evidence="2 3">
    <name type="scientific">Trinickia dabaoshanensis</name>
    <dbReference type="NCBI Taxonomy" id="564714"/>
    <lineage>
        <taxon>Bacteria</taxon>
        <taxon>Pseudomonadati</taxon>
        <taxon>Pseudomonadota</taxon>
        <taxon>Betaproteobacteria</taxon>
        <taxon>Burkholderiales</taxon>
        <taxon>Burkholderiaceae</taxon>
        <taxon>Trinickia</taxon>
    </lineage>
</organism>
<keyword evidence="1" id="KW-0732">Signal</keyword>
<reference evidence="2 3" key="1">
    <citation type="submission" date="2018-01" db="EMBL/GenBank/DDBJ databases">
        <title>Whole genome analyses suggest that Burkholderia sensu lato contains two further novel genera in the rhizoxinica-symbiotica group Mycetohabitans gen. nov., and Trinickia gen. nov.: implications for the evolution of diazotrophy and nodulation in the Burkholderiaceae.</title>
        <authorList>
            <person name="Estrada-de los Santos P."/>
            <person name="Palmer M."/>
            <person name="Chavez-Ramirez B."/>
            <person name="Beukes C."/>
            <person name="Steenkamp E.T."/>
            <person name="Hirsch A.M."/>
            <person name="Manyaka P."/>
            <person name="Maluk M."/>
            <person name="Lafos M."/>
            <person name="Crook M."/>
            <person name="Gross E."/>
            <person name="Simon M.F."/>
            <person name="Bueno dos Reis Junior F."/>
            <person name="Poole P.S."/>
            <person name="Venter S.N."/>
            <person name="James E.K."/>
        </authorList>
    </citation>
    <scope>NUCLEOTIDE SEQUENCE [LARGE SCALE GENOMIC DNA]</scope>
    <source>
        <strain evidence="2 3">GIMN1.004</strain>
    </source>
</reference>
<proteinExistence type="predicted"/>
<dbReference type="Proteomes" id="UP000235616">
    <property type="component" value="Unassembled WGS sequence"/>
</dbReference>
<evidence type="ECO:0000256" key="1">
    <source>
        <dbReference type="SAM" id="SignalP"/>
    </source>
</evidence>
<sequence>MIAALGIALASLAAPARAQADTLGDVRAGDELLVAGAAAIDDGALALARGTGPGLMAVGAPMLALHGAPSVTLWDEIAPPAPVPVPADSAHVAQSNTVSYFRQ</sequence>
<feature type="chain" id="PRO_5014976870" evidence="1">
    <location>
        <begin position="21"/>
        <end position="103"/>
    </location>
</feature>
<keyword evidence="3" id="KW-1185">Reference proteome</keyword>
<dbReference type="EMBL" id="PNYA01000011">
    <property type="protein sequence ID" value="PMS19472.1"/>
    <property type="molecule type" value="Genomic_DNA"/>
</dbReference>